<feature type="region of interest" description="Disordered" evidence="1">
    <location>
        <begin position="127"/>
        <end position="183"/>
    </location>
</feature>
<sequence>MFLIVLLLFIVLPIMELAVLIRVGEVLGTWPTVGLVILTAVIGISLVRSQGISTLMQVQKKLSSGEAPGQEIVEGMMLGIAGLLLVIPGFITDFVGLLLLTRLIRIPVAGFLFKRMQLKVVANGGGGMGGQHRKNPFGEHSQGDTFDGDYEKKSDPSDKRPETHQVETNDPTDLDDESKKPKD</sequence>
<reference evidence="3 4" key="1">
    <citation type="submission" date="2022-01" db="EMBL/GenBank/DDBJ databases">
        <title>Whole genome-based taxonomy of the Shewanellaceae.</title>
        <authorList>
            <person name="Martin-Rodriguez A.J."/>
        </authorList>
    </citation>
    <scope>NUCLEOTIDE SEQUENCE [LARGE SCALE GENOMIC DNA]</scope>
    <source>
        <strain evidence="3 4">DSM 17177</strain>
    </source>
</reference>
<proteinExistence type="predicted"/>
<dbReference type="PANTHER" id="PTHR35335:SF1">
    <property type="entry name" value="UPF0716 PROTEIN FXSA"/>
    <property type="match status" value="1"/>
</dbReference>
<dbReference type="PANTHER" id="PTHR35335">
    <property type="entry name" value="UPF0716 PROTEIN FXSA"/>
    <property type="match status" value="1"/>
</dbReference>
<evidence type="ECO:0000313" key="4">
    <source>
        <dbReference type="Proteomes" id="UP001203423"/>
    </source>
</evidence>
<name>A0ABT0LA32_9GAMM</name>
<accession>A0ABT0LA32</accession>
<comment type="caution">
    <text evidence="3">The sequence shown here is derived from an EMBL/GenBank/DDBJ whole genome shotgun (WGS) entry which is preliminary data.</text>
</comment>
<keyword evidence="2" id="KW-0812">Transmembrane</keyword>
<keyword evidence="2" id="KW-1133">Transmembrane helix</keyword>
<feature type="transmembrane region" description="Helical" evidence="2">
    <location>
        <begin position="30"/>
        <end position="51"/>
    </location>
</feature>
<gene>
    <name evidence="3" type="ORF">L2764_08700</name>
</gene>
<dbReference type="RefSeq" id="WP_248939831.1">
    <property type="nucleotide sequence ID" value="NZ_JAKIKS010000026.1"/>
</dbReference>
<protein>
    <submittedName>
        <fullName evidence="3">FxsA family protein</fullName>
    </submittedName>
</protein>
<keyword evidence="2" id="KW-0472">Membrane</keyword>
<dbReference type="EMBL" id="JAKIKS010000026">
    <property type="protein sequence ID" value="MCL1124552.1"/>
    <property type="molecule type" value="Genomic_DNA"/>
</dbReference>
<dbReference type="Proteomes" id="UP001203423">
    <property type="component" value="Unassembled WGS sequence"/>
</dbReference>
<keyword evidence="4" id="KW-1185">Reference proteome</keyword>
<feature type="compositionally biased region" description="Basic and acidic residues" evidence="1">
    <location>
        <begin position="149"/>
        <end position="167"/>
    </location>
</feature>
<evidence type="ECO:0000256" key="2">
    <source>
        <dbReference type="SAM" id="Phobius"/>
    </source>
</evidence>
<evidence type="ECO:0000313" key="3">
    <source>
        <dbReference type="EMBL" id="MCL1124552.1"/>
    </source>
</evidence>
<organism evidence="3 4">
    <name type="scientific">Shewanella surugensis</name>
    <dbReference type="NCBI Taxonomy" id="212020"/>
    <lineage>
        <taxon>Bacteria</taxon>
        <taxon>Pseudomonadati</taxon>
        <taxon>Pseudomonadota</taxon>
        <taxon>Gammaproteobacteria</taxon>
        <taxon>Alteromonadales</taxon>
        <taxon>Shewanellaceae</taxon>
        <taxon>Shewanella</taxon>
    </lineage>
</organism>
<dbReference type="NCBIfam" id="NF008528">
    <property type="entry name" value="PRK11463.1-2"/>
    <property type="match status" value="1"/>
</dbReference>
<dbReference type="InterPro" id="IPR007313">
    <property type="entry name" value="FxsA"/>
</dbReference>
<dbReference type="Pfam" id="PF04186">
    <property type="entry name" value="FxsA"/>
    <property type="match status" value="1"/>
</dbReference>
<evidence type="ECO:0000256" key="1">
    <source>
        <dbReference type="SAM" id="MobiDB-lite"/>
    </source>
</evidence>